<feature type="domain" description="AB hydrolase-1" evidence="2">
    <location>
        <begin position="97"/>
        <end position="366"/>
    </location>
</feature>
<name>A0AAE0TT89_9PEZI</name>
<comment type="caution">
    <text evidence="3">The sequence shown here is derived from an EMBL/GenBank/DDBJ whole genome shotgun (WGS) entry which is preliminary data.</text>
</comment>
<keyword evidence="1" id="KW-0732">Signal</keyword>
<dbReference type="InterPro" id="IPR029058">
    <property type="entry name" value="AB_hydrolase_fold"/>
</dbReference>
<evidence type="ECO:0000313" key="3">
    <source>
        <dbReference type="EMBL" id="KAK3671703.1"/>
    </source>
</evidence>
<proteinExistence type="predicted"/>
<keyword evidence="4" id="KW-1185">Reference proteome</keyword>
<feature type="signal peptide" evidence="1">
    <location>
        <begin position="1"/>
        <end position="16"/>
    </location>
</feature>
<reference evidence="3" key="1">
    <citation type="submission" date="2023-07" db="EMBL/GenBank/DDBJ databases">
        <title>Black Yeasts Isolated from many extreme environments.</title>
        <authorList>
            <person name="Coleine C."/>
            <person name="Stajich J.E."/>
            <person name="Selbmann L."/>
        </authorList>
    </citation>
    <scope>NUCLEOTIDE SEQUENCE</scope>
    <source>
        <strain evidence="3">CCFEE 5485</strain>
    </source>
</reference>
<sequence>MKSFLLAALLPAFAWALDLRCHQFYIDVSVNATNHAYGVTGIDDDINAVSFALDLSRWSVLSQTGPAPPALPVAGTYRIHVQLCFNTNGVKKDTLQLLTHGLFADKQYWDIQEDPDKYSYVHAALNSGYSVLSHDRLGTGLSDKPDAYNVVQAPLQVEILRTITAMARDGTLQPCANQSSSWDGSLLPSKFARFKCIVHVGHSFGSFLTSGLIGTYPRVSSAAILTGFLPNKELGVYPLAGYGLDYAPQNNPAKYSDRSSGYTVFYHRYNATDPSGFTDALLQYGDSLKQPATVGEFLSTGAINLAFAPAFKGPLEFVVGEYDTLICDGDCKGTYSPEVLTAVYPNASSIDVLVQPGAGHALNFHQNATAGYEVSLKWLASHGL</sequence>
<organism evidence="3 4">
    <name type="scientific">Recurvomyces mirabilis</name>
    <dbReference type="NCBI Taxonomy" id="574656"/>
    <lineage>
        <taxon>Eukaryota</taxon>
        <taxon>Fungi</taxon>
        <taxon>Dikarya</taxon>
        <taxon>Ascomycota</taxon>
        <taxon>Pezizomycotina</taxon>
        <taxon>Dothideomycetes</taxon>
        <taxon>Dothideomycetidae</taxon>
        <taxon>Mycosphaerellales</taxon>
        <taxon>Teratosphaeriaceae</taxon>
        <taxon>Recurvomyces</taxon>
    </lineage>
</organism>
<dbReference type="Proteomes" id="UP001274830">
    <property type="component" value="Unassembled WGS sequence"/>
</dbReference>
<protein>
    <recommendedName>
        <fullName evidence="2">AB hydrolase-1 domain-containing protein</fullName>
    </recommendedName>
</protein>
<dbReference type="InterPro" id="IPR000073">
    <property type="entry name" value="AB_hydrolase_1"/>
</dbReference>
<evidence type="ECO:0000256" key="1">
    <source>
        <dbReference type="SAM" id="SignalP"/>
    </source>
</evidence>
<feature type="chain" id="PRO_5041967676" description="AB hydrolase-1 domain-containing protein" evidence="1">
    <location>
        <begin position="17"/>
        <end position="384"/>
    </location>
</feature>
<dbReference type="Pfam" id="PF12697">
    <property type="entry name" value="Abhydrolase_6"/>
    <property type="match status" value="1"/>
</dbReference>
<dbReference type="SUPFAM" id="SSF53474">
    <property type="entry name" value="alpha/beta-Hydrolases"/>
    <property type="match status" value="1"/>
</dbReference>
<dbReference type="AlphaFoldDB" id="A0AAE0TT89"/>
<gene>
    <name evidence="3" type="ORF">LTR78_008436</name>
</gene>
<evidence type="ECO:0000313" key="4">
    <source>
        <dbReference type="Proteomes" id="UP001274830"/>
    </source>
</evidence>
<dbReference type="EMBL" id="JAUTXT010000040">
    <property type="protein sequence ID" value="KAK3671703.1"/>
    <property type="molecule type" value="Genomic_DNA"/>
</dbReference>
<dbReference type="Gene3D" id="3.40.50.1820">
    <property type="entry name" value="alpha/beta hydrolase"/>
    <property type="match status" value="1"/>
</dbReference>
<accession>A0AAE0TT89</accession>
<evidence type="ECO:0000259" key="2">
    <source>
        <dbReference type="Pfam" id="PF12697"/>
    </source>
</evidence>